<keyword evidence="7" id="KW-0961">Cell wall biogenesis/degradation</keyword>
<dbReference type="GO" id="GO:0009986">
    <property type="term" value="C:cell surface"/>
    <property type="evidence" value="ECO:0007669"/>
    <property type="project" value="TreeGrafter"/>
</dbReference>
<comment type="similarity">
    <text evidence="2 10">Belongs to the glycosyl hydrolase 5 (cellulase A) family.</text>
</comment>
<accession>A0A4S9AKM4</accession>
<dbReference type="PANTHER" id="PTHR31297">
    <property type="entry name" value="GLUCAN ENDO-1,6-BETA-GLUCOSIDASE B"/>
    <property type="match status" value="1"/>
</dbReference>
<dbReference type="InterPro" id="IPR001547">
    <property type="entry name" value="Glyco_hydro_5"/>
</dbReference>
<keyword evidence="6 10" id="KW-0326">Glycosidase</keyword>
<evidence type="ECO:0000313" key="13">
    <source>
        <dbReference type="EMBL" id="THW80036.1"/>
    </source>
</evidence>
<keyword evidence="5 10" id="KW-0378">Hydrolase</keyword>
<dbReference type="GO" id="GO:0009251">
    <property type="term" value="P:glucan catabolic process"/>
    <property type="evidence" value="ECO:0007669"/>
    <property type="project" value="TreeGrafter"/>
</dbReference>
<keyword evidence="3" id="KW-0964">Secreted</keyword>
<evidence type="ECO:0000256" key="6">
    <source>
        <dbReference type="ARBA" id="ARBA00023295"/>
    </source>
</evidence>
<dbReference type="Proteomes" id="UP000308802">
    <property type="component" value="Unassembled WGS sequence"/>
</dbReference>
<dbReference type="SUPFAM" id="SSF51445">
    <property type="entry name" value="(Trans)glycosidases"/>
    <property type="match status" value="1"/>
</dbReference>
<evidence type="ECO:0000256" key="11">
    <source>
        <dbReference type="SAM" id="SignalP"/>
    </source>
</evidence>
<organism evidence="13 14">
    <name type="scientific">Aureobasidium pullulans</name>
    <name type="common">Black yeast</name>
    <name type="synonym">Pullularia pullulans</name>
    <dbReference type="NCBI Taxonomy" id="5580"/>
    <lineage>
        <taxon>Eukaryota</taxon>
        <taxon>Fungi</taxon>
        <taxon>Dikarya</taxon>
        <taxon>Ascomycota</taxon>
        <taxon>Pezizomycotina</taxon>
        <taxon>Dothideomycetes</taxon>
        <taxon>Dothideomycetidae</taxon>
        <taxon>Dothideales</taxon>
        <taxon>Saccotheciaceae</taxon>
        <taxon>Aureobasidium</taxon>
    </lineage>
</organism>
<dbReference type="PANTHER" id="PTHR31297:SF1">
    <property type="entry name" value="GLUCAN 1,3-BETA-GLUCOSIDASE I_II-RELATED"/>
    <property type="match status" value="1"/>
</dbReference>
<evidence type="ECO:0000256" key="4">
    <source>
        <dbReference type="ARBA" id="ARBA00022729"/>
    </source>
</evidence>
<evidence type="ECO:0000256" key="5">
    <source>
        <dbReference type="ARBA" id="ARBA00022801"/>
    </source>
</evidence>
<proteinExistence type="inferred from homology"/>
<feature type="signal peptide" evidence="11">
    <location>
        <begin position="1"/>
        <end position="16"/>
    </location>
</feature>
<dbReference type="EMBL" id="QZAO01000010">
    <property type="protein sequence ID" value="THW80036.1"/>
    <property type="molecule type" value="Genomic_DNA"/>
</dbReference>
<keyword evidence="4 11" id="KW-0732">Signal</keyword>
<dbReference type="Pfam" id="PF00150">
    <property type="entry name" value="Cellulase"/>
    <property type="match status" value="1"/>
</dbReference>
<dbReference type="GO" id="GO:0004338">
    <property type="term" value="F:glucan exo-1,3-beta-glucosidase activity"/>
    <property type="evidence" value="ECO:0007669"/>
    <property type="project" value="UniProtKB-EC"/>
</dbReference>
<dbReference type="InterPro" id="IPR050386">
    <property type="entry name" value="Glycosyl_hydrolase_5"/>
</dbReference>
<gene>
    <name evidence="13" type="ORF">D6D19_00774</name>
</gene>
<name>A0A4S9AKM4_AURPU</name>
<evidence type="ECO:0000256" key="2">
    <source>
        <dbReference type="ARBA" id="ARBA00005641"/>
    </source>
</evidence>
<evidence type="ECO:0000256" key="1">
    <source>
        <dbReference type="ARBA" id="ARBA00004613"/>
    </source>
</evidence>
<dbReference type="AlphaFoldDB" id="A0A4S9AKM4"/>
<evidence type="ECO:0000256" key="3">
    <source>
        <dbReference type="ARBA" id="ARBA00022525"/>
    </source>
</evidence>
<evidence type="ECO:0000256" key="8">
    <source>
        <dbReference type="ARBA" id="ARBA00036824"/>
    </source>
</evidence>
<evidence type="ECO:0000313" key="14">
    <source>
        <dbReference type="Proteomes" id="UP000308802"/>
    </source>
</evidence>
<dbReference type="InterPro" id="IPR017853">
    <property type="entry name" value="GH"/>
</dbReference>
<evidence type="ECO:0000256" key="9">
    <source>
        <dbReference type="ARBA" id="ARBA00038929"/>
    </source>
</evidence>
<dbReference type="Gene3D" id="3.20.20.80">
    <property type="entry name" value="Glycosidases"/>
    <property type="match status" value="1"/>
</dbReference>
<evidence type="ECO:0000256" key="7">
    <source>
        <dbReference type="ARBA" id="ARBA00023316"/>
    </source>
</evidence>
<evidence type="ECO:0000256" key="10">
    <source>
        <dbReference type="RuleBase" id="RU361153"/>
    </source>
</evidence>
<evidence type="ECO:0000259" key="12">
    <source>
        <dbReference type="Pfam" id="PF00150"/>
    </source>
</evidence>
<dbReference type="EC" id="3.2.1.58" evidence="9"/>
<dbReference type="GO" id="GO:0071555">
    <property type="term" value="P:cell wall organization"/>
    <property type="evidence" value="ECO:0007669"/>
    <property type="project" value="UniProtKB-KW"/>
</dbReference>
<protein>
    <recommendedName>
        <fullName evidence="9">glucan 1,3-beta-glucosidase</fullName>
        <ecNumber evidence="9">3.2.1.58</ecNumber>
    </recommendedName>
</protein>
<comment type="catalytic activity">
    <reaction evidence="8">
        <text>Successive hydrolysis of beta-D-glucose units from the non-reducing ends of (1-&gt;3)-beta-D-glucans, releasing alpha-glucose.</text>
        <dbReference type="EC" id="3.2.1.58"/>
    </reaction>
</comment>
<sequence length="582" mass="63840">MKITIFSAGLIGLAAALPQASIQESSSSVVQTSTTSVSSPEDVPHATSLAQAAAVNVTISVEVPSEIIDTTSLESNSPALLTTKPVESNEFLSPADFLTQGLSLDDIPEVPVDTSALSKRDFFGLFGSSNARGPFVNFLKVAAQIFVKVEKIIIYDLPSMDPFFNDNAPSAIDEDSFCKTLGQVKCGALLENRYNTYITTKDIDNFAAYGVNTLRIPIGYWAYMPAIAGDNYYTGGQKLAMQKIAQYAISKHNMHIVVDLHGLPGGQNGLDNQGKTGQLTWWNNQTAFDLSIEMVRRATDDILRQPNSGSYTISLINEPLPALYYFGQTQDSIAYLNKYYKAALAEVRKRSKTLPVAISDGFIGPQTWDPYWTNVDPYIVIDTHIYFFVGGSYSYDAAYGACYLAKSYQNASNPTFIGEWSIQATASLPRCTNDMNFNHLGDNTRRDFYRSQLQAYTQYLSGGMFWNGKHDGDAIVGDDGSAQKYYWSWEILASEGIVPRPGDKLESLCQMMDDLEEQVSHSGAAILPALKLAEGAMQRTMLFRLENGWLWKEVVSGAPRSTPARLPCSCSLVGSNRPAVTA</sequence>
<comment type="caution">
    <text evidence="13">The sequence shown here is derived from an EMBL/GenBank/DDBJ whole genome shotgun (WGS) entry which is preliminary data.</text>
</comment>
<feature type="chain" id="PRO_5020240256" description="glucan 1,3-beta-glucosidase" evidence="11">
    <location>
        <begin position="17"/>
        <end position="582"/>
    </location>
</feature>
<feature type="domain" description="Glycoside hydrolase family 5" evidence="12">
    <location>
        <begin position="194"/>
        <end position="430"/>
    </location>
</feature>
<dbReference type="GO" id="GO:0005576">
    <property type="term" value="C:extracellular region"/>
    <property type="evidence" value="ECO:0007669"/>
    <property type="project" value="UniProtKB-SubCell"/>
</dbReference>
<reference evidence="13 14" key="1">
    <citation type="submission" date="2018-10" db="EMBL/GenBank/DDBJ databases">
        <title>Fifty Aureobasidium pullulans genomes reveal a recombining polyextremotolerant generalist.</title>
        <authorList>
            <person name="Gostincar C."/>
            <person name="Turk M."/>
            <person name="Zajc J."/>
            <person name="Gunde-Cimerman N."/>
        </authorList>
    </citation>
    <scope>NUCLEOTIDE SEQUENCE [LARGE SCALE GENOMIC DNA]</scope>
    <source>
        <strain evidence="13 14">EXF-10659</strain>
    </source>
</reference>
<comment type="subcellular location">
    <subcellularLocation>
        <location evidence="1">Secreted</location>
    </subcellularLocation>
</comment>